<accession>A0ACB7HFB9</accession>
<feature type="non-terminal residue" evidence="1">
    <location>
        <position position="1"/>
    </location>
</feature>
<evidence type="ECO:0000313" key="2">
    <source>
        <dbReference type="Proteomes" id="UP000091857"/>
    </source>
</evidence>
<protein>
    <submittedName>
        <fullName evidence="1">Uncharacterized protein</fullName>
    </submittedName>
</protein>
<evidence type="ECO:0000313" key="1">
    <source>
        <dbReference type="EMBL" id="KAG8651292.1"/>
    </source>
</evidence>
<gene>
    <name evidence="1" type="ORF">MANES_07G110704v8</name>
</gene>
<reference evidence="2" key="1">
    <citation type="journal article" date="2016" name="Nat. Biotechnol.">
        <title>Sequencing wild and cultivated cassava and related species reveals extensive interspecific hybridization and genetic diversity.</title>
        <authorList>
            <person name="Bredeson J.V."/>
            <person name="Lyons J.B."/>
            <person name="Prochnik S.E."/>
            <person name="Wu G.A."/>
            <person name="Ha C.M."/>
            <person name="Edsinger-Gonzales E."/>
            <person name="Grimwood J."/>
            <person name="Schmutz J."/>
            <person name="Rabbi I.Y."/>
            <person name="Egesi C."/>
            <person name="Nauluvula P."/>
            <person name="Lebot V."/>
            <person name="Ndunguru J."/>
            <person name="Mkamilo G."/>
            <person name="Bart R.S."/>
            <person name="Setter T.L."/>
            <person name="Gleadow R.M."/>
            <person name="Kulakow P."/>
            <person name="Ferguson M.E."/>
            <person name="Rounsley S."/>
            <person name="Rokhsar D.S."/>
        </authorList>
    </citation>
    <scope>NUCLEOTIDE SEQUENCE [LARGE SCALE GENOMIC DNA]</scope>
    <source>
        <strain evidence="2">cv. AM560-2</strain>
    </source>
</reference>
<comment type="caution">
    <text evidence="1">The sequence shown here is derived from an EMBL/GenBank/DDBJ whole genome shotgun (WGS) entry which is preliminary data.</text>
</comment>
<dbReference type="Proteomes" id="UP000091857">
    <property type="component" value="Chromosome 7"/>
</dbReference>
<keyword evidence="2" id="KW-1185">Reference proteome</keyword>
<sequence>SHRQKGQQGYFCRSRKAFVDILLYILSLPLATAISILTDEYMVGCLGDLYESIGKLGQSYMLTTQTKDSILNPQLSISAAELPLLPASSSRSSSGYSGYGNTEKGFVKGVVTYMVMDNLEVSPMSSISSVTLLNKFKIQDLSQLEERMVVLGKDEAWKLLKESLQTKNVLTRVFLGSMVN</sequence>
<name>A0ACB7HFB9_MANES</name>
<dbReference type="EMBL" id="CM004393">
    <property type="protein sequence ID" value="KAG8651292.1"/>
    <property type="molecule type" value="Genomic_DNA"/>
</dbReference>
<proteinExistence type="predicted"/>
<organism evidence="1 2">
    <name type="scientific">Manihot esculenta</name>
    <name type="common">Cassava</name>
    <name type="synonym">Jatropha manihot</name>
    <dbReference type="NCBI Taxonomy" id="3983"/>
    <lineage>
        <taxon>Eukaryota</taxon>
        <taxon>Viridiplantae</taxon>
        <taxon>Streptophyta</taxon>
        <taxon>Embryophyta</taxon>
        <taxon>Tracheophyta</taxon>
        <taxon>Spermatophyta</taxon>
        <taxon>Magnoliopsida</taxon>
        <taxon>eudicotyledons</taxon>
        <taxon>Gunneridae</taxon>
        <taxon>Pentapetalae</taxon>
        <taxon>rosids</taxon>
        <taxon>fabids</taxon>
        <taxon>Malpighiales</taxon>
        <taxon>Euphorbiaceae</taxon>
        <taxon>Crotonoideae</taxon>
        <taxon>Manihoteae</taxon>
        <taxon>Manihot</taxon>
    </lineage>
</organism>